<dbReference type="Pfam" id="PF00248">
    <property type="entry name" value="Aldo_ket_red"/>
    <property type="match status" value="1"/>
</dbReference>
<protein>
    <recommendedName>
        <fullName evidence="1">NADP-dependent oxidoreductase domain-containing protein</fullName>
    </recommendedName>
</protein>
<gene>
    <name evidence="2" type="ORF">GCM10022214_10020</name>
</gene>
<dbReference type="SUPFAM" id="SSF51430">
    <property type="entry name" value="NAD(P)-linked oxidoreductase"/>
    <property type="match status" value="1"/>
</dbReference>
<dbReference type="InterPro" id="IPR036812">
    <property type="entry name" value="NAD(P)_OxRdtase_dom_sf"/>
</dbReference>
<accession>A0ABP7V4N0</accession>
<organism evidence="2 3">
    <name type="scientific">Actinomadura miaoliensis</name>
    <dbReference type="NCBI Taxonomy" id="430685"/>
    <lineage>
        <taxon>Bacteria</taxon>
        <taxon>Bacillati</taxon>
        <taxon>Actinomycetota</taxon>
        <taxon>Actinomycetes</taxon>
        <taxon>Streptosporangiales</taxon>
        <taxon>Thermomonosporaceae</taxon>
        <taxon>Actinomadura</taxon>
    </lineage>
</organism>
<dbReference type="Gene3D" id="3.20.20.100">
    <property type="entry name" value="NADP-dependent oxidoreductase domain"/>
    <property type="match status" value="1"/>
</dbReference>
<dbReference type="Proteomes" id="UP001500683">
    <property type="component" value="Unassembled WGS sequence"/>
</dbReference>
<evidence type="ECO:0000313" key="2">
    <source>
        <dbReference type="EMBL" id="GAA4059514.1"/>
    </source>
</evidence>
<keyword evidence="3" id="KW-1185">Reference proteome</keyword>
<sequence>MGRTPAQVGLAWGLQNSGVTAPIIGARTPAQIEEDLGAFEVDFTASQLARLDDASAIEPGVPHDMLASDHVRNVTKAA</sequence>
<comment type="caution">
    <text evidence="2">The sequence shown here is derived from an EMBL/GenBank/DDBJ whole genome shotgun (WGS) entry which is preliminary data.</text>
</comment>
<evidence type="ECO:0000259" key="1">
    <source>
        <dbReference type="Pfam" id="PF00248"/>
    </source>
</evidence>
<dbReference type="InterPro" id="IPR023210">
    <property type="entry name" value="NADP_OxRdtase_dom"/>
</dbReference>
<reference evidence="3" key="1">
    <citation type="journal article" date="2019" name="Int. J. Syst. Evol. Microbiol.">
        <title>The Global Catalogue of Microorganisms (GCM) 10K type strain sequencing project: providing services to taxonomists for standard genome sequencing and annotation.</title>
        <authorList>
            <consortium name="The Broad Institute Genomics Platform"/>
            <consortium name="The Broad Institute Genome Sequencing Center for Infectious Disease"/>
            <person name="Wu L."/>
            <person name="Ma J."/>
        </authorList>
    </citation>
    <scope>NUCLEOTIDE SEQUENCE [LARGE SCALE GENOMIC DNA]</scope>
    <source>
        <strain evidence="3">JCM 16702</strain>
    </source>
</reference>
<evidence type="ECO:0000313" key="3">
    <source>
        <dbReference type="Proteomes" id="UP001500683"/>
    </source>
</evidence>
<feature type="domain" description="NADP-dependent oxidoreductase" evidence="1">
    <location>
        <begin position="2"/>
        <end position="54"/>
    </location>
</feature>
<proteinExistence type="predicted"/>
<name>A0ABP7V4N0_9ACTN</name>
<dbReference type="EMBL" id="BAAAZG010000002">
    <property type="protein sequence ID" value="GAA4059514.1"/>
    <property type="molecule type" value="Genomic_DNA"/>
</dbReference>